<feature type="region of interest" description="Disordered" evidence="1">
    <location>
        <begin position="1"/>
        <end position="73"/>
    </location>
</feature>
<evidence type="ECO:0000256" key="1">
    <source>
        <dbReference type="SAM" id="MobiDB-lite"/>
    </source>
</evidence>
<accession>A0A6J5KPQ6</accession>
<proteinExistence type="predicted"/>
<feature type="compositionally biased region" description="Basic and acidic residues" evidence="1">
    <location>
        <begin position="16"/>
        <end position="43"/>
    </location>
</feature>
<feature type="compositionally biased region" description="Basic and acidic residues" evidence="1">
    <location>
        <begin position="655"/>
        <end position="674"/>
    </location>
</feature>
<feature type="region of interest" description="Disordered" evidence="1">
    <location>
        <begin position="335"/>
        <end position="355"/>
    </location>
</feature>
<protein>
    <submittedName>
        <fullName evidence="2">Uncharacterized protein</fullName>
    </submittedName>
</protein>
<feature type="compositionally biased region" description="Basic and acidic residues" evidence="1">
    <location>
        <begin position="681"/>
        <end position="691"/>
    </location>
</feature>
<dbReference type="EMBL" id="LR796178">
    <property type="protein sequence ID" value="CAB4124288.1"/>
    <property type="molecule type" value="Genomic_DNA"/>
</dbReference>
<reference evidence="2" key="1">
    <citation type="submission" date="2020-04" db="EMBL/GenBank/DDBJ databases">
        <authorList>
            <person name="Chiriac C."/>
            <person name="Salcher M."/>
            <person name="Ghai R."/>
            <person name="Kavagutti S V."/>
        </authorList>
    </citation>
    <scope>NUCLEOTIDE SEQUENCE</scope>
</reference>
<sequence>MKTFKQVISSSTILEGKMKEKWQDEKSDRDDDDFESYRAEVEKKKKTPATSKTKKASANESTNKNKHYDEASKHLSLASDAASNGDKALYHAHMVDHHENMGQWHEAKGRSNSADAHFDRSNQHHEKFLKITHKLKEEVSSIDESKIEDKIRSHPAVEYYGGKDDDHMVNLKPGYWHRELEQRSFSNRNASMTHKELKHIEKIPKDQNDESVNEISTNTALNYATKVWDKGDDKRAAGLKLAIAKASGKAKVPTKEAVDEAKTGSEPGWMLKADPKLRAMLKAVQKRKQYIPAKSPTTKEEVEQVNEGAGYGIGSVVKLHKPIDGHEYGHVMGITGSKVTRGPTGRGTPMPAGKATSIHLQLKKTPNYTADYGAKVEVPLSAIHSKIREEVNQVDEVSSELLDRYKVGAKKSAAELSARGEHRKSTNRWGNIMRATGKQIDKTSSNIRKALGEEEVEEGIKREFDANKQLVNTPKTDTSKFPKQKDGENYFDYAYRKSSLKKKVNEIRMKKVAQLDELSPKVLSSYGHKSRHASNELMSKSAYGYHTPEQKAKLDRKAALRNRGLSRAATSHNKQIMAAAPKPVADKDNVPALKAELEKHKKSFDSHYQRSDDYSHFNKHKEIETKIGNLQHRINKAAQIDELSQRTLVSYSGRARSDINNRRGRSHGDSDSAKAARTKIASRETGIEKSNTKIVQKMQKERDAYNASKPKHSPDPNKLADLMAGAGKDYRTGKYQGD</sequence>
<feature type="compositionally biased region" description="Basic and acidic residues" evidence="1">
    <location>
        <begin position="728"/>
        <end position="738"/>
    </location>
</feature>
<feature type="compositionally biased region" description="Basic residues" evidence="1">
    <location>
        <begin position="44"/>
        <end position="55"/>
    </location>
</feature>
<evidence type="ECO:0000313" key="2">
    <source>
        <dbReference type="EMBL" id="CAB4124288.1"/>
    </source>
</evidence>
<feature type="compositionally biased region" description="Polar residues" evidence="1">
    <location>
        <begin position="1"/>
        <end position="13"/>
    </location>
</feature>
<gene>
    <name evidence="2" type="ORF">UFOVP49_126</name>
</gene>
<feature type="region of interest" description="Disordered" evidence="1">
    <location>
        <begin position="654"/>
        <end position="738"/>
    </location>
</feature>
<organism evidence="2">
    <name type="scientific">uncultured Caudovirales phage</name>
    <dbReference type="NCBI Taxonomy" id="2100421"/>
    <lineage>
        <taxon>Viruses</taxon>
        <taxon>Duplodnaviria</taxon>
        <taxon>Heunggongvirae</taxon>
        <taxon>Uroviricota</taxon>
        <taxon>Caudoviricetes</taxon>
        <taxon>Peduoviridae</taxon>
        <taxon>Maltschvirus</taxon>
        <taxon>Maltschvirus maltsch</taxon>
    </lineage>
</organism>
<name>A0A6J5KPQ6_9CAUD</name>